<evidence type="ECO:0000256" key="3">
    <source>
        <dbReference type="ARBA" id="ARBA00022553"/>
    </source>
</evidence>
<dbReference type="GO" id="GO:0030246">
    <property type="term" value="F:carbohydrate binding"/>
    <property type="evidence" value="ECO:0007669"/>
    <property type="project" value="UniProtKB-KW"/>
</dbReference>
<comment type="caution">
    <text evidence="14">Lacks conserved residue(s) required for the propagation of feature annotation.</text>
</comment>
<dbReference type="InterPro" id="IPR001881">
    <property type="entry name" value="EGF-like_Ca-bd_dom"/>
</dbReference>
<reference evidence="19 20" key="1">
    <citation type="submission" date="2020-02" db="EMBL/GenBank/DDBJ databases">
        <title>Esox lucius (northern pike) genome, fEsoLuc1, primary haplotype.</title>
        <authorList>
            <person name="Myers G."/>
            <person name="Karagic N."/>
            <person name="Meyer A."/>
            <person name="Pippel M."/>
            <person name="Reichard M."/>
            <person name="Winkler S."/>
            <person name="Tracey A."/>
            <person name="Sims Y."/>
            <person name="Howe K."/>
            <person name="Rhie A."/>
            <person name="Formenti G."/>
            <person name="Durbin R."/>
            <person name="Fedrigo O."/>
            <person name="Jarvis E.D."/>
        </authorList>
    </citation>
    <scope>NUCLEOTIDE SEQUENCE [LARGE SCALE GENOMIC DNA]</scope>
</reference>
<reference evidence="19" key="3">
    <citation type="submission" date="2025-09" db="UniProtKB">
        <authorList>
            <consortium name="Ensembl"/>
        </authorList>
    </citation>
    <scope>IDENTIFICATION</scope>
</reference>
<dbReference type="GO" id="GO:0005509">
    <property type="term" value="F:calcium ion binding"/>
    <property type="evidence" value="ECO:0007669"/>
    <property type="project" value="InterPro"/>
</dbReference>
<keyword evidence="5 15" id="KW-0812">Transmembrane</keyword>
<evidence type="ECO:0000256" key="4">
    <source>
        <dbReference type="ARBA" id="ARBA00022583"/>
    </source>
</evidence>
<evidence type="ECO:0008006" key="21">
    <source>
        <dbReference type="Google" id="ProtNLM"/>
    </source>
</evidence>
<dbReference type="SUPFAM" id="SSF57184">
    <property type="entry name" value="Growth factor receptor domain"/>
    <property type="match status" value="2"/>
</dbReference>
<feature type="signal peptide" evidence="16">
    <location>
        <begin position="1"/>
        <end position="30"/>
    </location>
</feature>
<dbReference type="Pfam" id="PF07645">
    <property type="entry name" value="EGF_CA"/>
    <property type="match status" value="3"/>
</dbReference>
<keyword evidence="4" id="KW-0254">Endocytosis</keyword>
<keyword evidence="6 16" id="KW-0732">Signal</keyword>
<dbReference type="GO" id="GO:0016020">
    <property type="term" value="C:membrane"/>
    <property type="evidence" value="ECO:0007669"/>
    <property type="project" value="UniProtKB-SubCell"/>
</dbReference>
<dbReference type="InterPro" id="IPR016187">
    <property type="entry name" value="CTDL_fold"/>
</dbReference>
<dbReference type="PANTHER" id="PTHR14789">
    <property type="entry name" value="CHONDROLECTIN VARIANT CHODLFDELTAE"/>
    <property type="match status" value="1"/>
</dbReference>
<keyword evidence="9 15" id="KW-1133">Transmembrane helix</keyword>
<dbReference type="Ensembl" id="ENSELUT00000112213.1">
    <property type="protein sequence ID" value="ENSELUP00000087779.1"/>
    <property type="gene ID" value="ENSELUG00000040496.1"/>
</dbReference>
<keyword evidence="12" id="KW-0675">Receptor</keyword>
<dbReference type="SMART" id="SM00179">
    <property type="entry name" value="EGF_CA"/>
    <property type="match status" value="4"/>
</dbReference>
<feature type="disulfide bond" evidence="14">
    <location>
        <begin position="336"/>
        <end position="346"/>
    </location>
</feature>
<dbReference type="Gene3D" id="2.10.25.10">
    <property type="entry name" value="Laminin"/>
    <property type="match status" value="5"/>
</dbReference>
<dbReference type="InterPro" id="IPR018097">
    <property type="entry name" value="EGF_Ca-bd_CS"/>
</dbReference>
<dbReference type="Gene3D" id="3.10.100.10">
    <property type="entry name" value="Mannose-Binding Protein A, subunit A"/>
    <property type="match status" value="1"/>
</dbReference>
<dbReference type="CDD" id="cd00054">
    <property type="entry name" value="EGF_CA"/>
    <property type="match status" value="3"/>
</dbReference>
<reference evidence="19" key="2">
    <citation type="submission" date="2025-08" db="UniProtKB">
        <authorList>
            <consortium name="Ensembl"/>
        </authorList>
    </citation>
    <scope>IDENTIFICATION</scope>
</reference>
<dbReference type="PROSITE" id="PS00010">
    <property type="entry name" value="ASX_HYDROXYL"/>
    <property type="match status" value="3"/>
</dbReference>
<keyword evidence="20" id="KW-1185">Reference proteome</keyword>
<evidence type="ECO:0000256" key="13">
    <source>
        <dbReference type="ARBA" id="ARBA00023180"/>
    </source>
</evidence>
<evidence type="ECO:0000259" key="18">
    <source>
        <dbReference type="PROSITE" id="PS50041"/>
    </source>
</evidence>
<keyword evidence="10 15" id="KW-0472">Membrane</keyword>
<keyword evidence="7" id="KW-0430">Lectin</keyword>
<dbReference type="SUPFAM" id="SSF56436">
    <property type="entry name" value="C-type lectin-like"/>
    <property type="match status" value="1"/>
</dbReference>
<evidence type="ECO:0000256" key="14">
    <source>
        <dbReference type="PROSITE-ProRule" id="PRU00076"/>
    </source>
</evidence>
<feature type="domain" description="EGF-like" evidence="17">
    <location>
        <begin position="332"/>
        <end position="369"/>
    </location>
</feature>
<evidence type="ECO:0000259" key="17">
    <source>
        <dbReference type="PROSITE" id="PS50026"/>
    </source>
</evidence>
<evidence type="ECO:0000256" key="1">
    <source>
        <dbReference type="ARBA" id="ARBA00004479"/>
    </source>
</evidence>
<evidence type="ECO:0000256" key="9">
    <source>
        <dbReference type="ARBA" id="ARBA00022989"/>
    </source>
</evidence>
<dbReference type="GO" id="GO:0006897">
    <property type="term" value="P:endocytosis"/>
    <property type="evidence" value="ECO:0007669"/>
    <property type="project" value="UniProtKB-KW"/>
</dbReference>
<dbReference type="FunFam" id="2.10.25.10:FF:000005">
    <property type="entry name" value="Fibrillin 2"/>
    <property type="match status" value="1"/>
</dbReference>
<dbReference type="AlphaFoldDB" id="A0AAY5KFC2"/>
<dbReference type="PROSITE" id="PS01187">
    <property type="entry name" value="EGF_CA"/>
    <property type="match status" value="2"/>
</dbReference>
<dbReference type="Pfam" id="PF00059">
    <property type="entry name" value="Lectin_C"/>
    <property type="match status" value="1"/>
</dbReference>
<gene>
    <name evidence="19" type="primary">SELE</name>
</gene>
<dbReference type="InterPro" id="IPR009030">
    <property type="entry name" value="Growth_fac_rcpt_cys_sf"/>
</dbReference>
<evidence type="ECO:0000256" key="5">
    <source>
        <dbReference type="ARBA" id="ARBA00022692"/>
    </source>
</evidence>
<dbReference type="InterPro" id="IPR016186">
    <property type="entry name" value="C-type_lectin-like/link_sf"/>
</dbReference>
<sequence length="567" mass="62718">MVQSMIAGGLLDYLRIMLFILLLQLSICRGISSGEATLCTLNACFTFHREQVSFEDALSECKDNGGYLATTKGKREEAELQSIISQIDERHRRLDFDFWIGLKLPKGHCVVPDVSLKGFKWISESEPSEYSNWKKEPNATCTEDRCVFVHYFLSSREELKWTDGSCKRKAFYACKFYFKGMCKPLVLAGGEQVNYILPFSANPLNENNKLTAFPYGTYAEITCSGNVQTSICNLMDGFYSWTSPGPFCASGKPSCGYKNGGCDQLCLDGDDGDVSCGCKDGYVLDPDRKSCSLKDYCYRSPCQHQCVSGLTGFSCVCPNGFQLDEKGFGCIDVDECQNNSCDGHDCINTQGSFTCKCKDGYKMVEGKCRDIDECIEPRSRCHQKCRNSQGSYSCHCIAGFTLSKEGHTCVDIDECLSNPCEDNCTNTIGSFRCSCHRNFRFHPNGITCIPDVNVLPTAESSSAGQQNETTDFITITTDGLTSSKPLGTSGSLHNDNVFSSWTFICVIASVVPLLLVIVVTSGIVIFRCRRSKRAARKKILTADSYCWVASGLEKQLAKCDRSHESTA</sequence>
<dbReference type="PROSITE" id="PS01186">
    <property type="entry name" value="EGF_2"/>
    <property type="match status" value="2"/>
</dbReference>
<dbReference type="SMART" id="SM00034">
    <property type="entry name" value="CLECT"/>
    <property type="match status" value="1"/>
</dbReference>
<protein>
    <recommendedName>
        <fullName evidence="21">Complement component C1q receptor-like</fullName>
    </recommendedName>
</protein>
<dbReference type="InterPro" id="IPR049883">
    <property type="entry name" value="NOTCH1_EGF-like"/>
</dbReference>
<dbReference type="PROSITE" id="PS50041">
    <property type="entry name" value="C_TYPE_LECTIN_2"/>
    <property type="match status" value="1"/>
</dbReference>
<evidence type="ECO:0000256" key="12">
    <source>
        <dbReference type="ARBA" id="ARBA00023170"/>
    </source>
</evidence>
<dbReference type="InterPro" id="IPR001304">
    <property type="entry name" value="C-type_lectin-like"/>
</dbReference>
<feature type="domain" description="EGF-like" evidence="17">
    <location>
        <begin position="411"/>
        <end position="449"/>
    </location>
</feature>
<keyword evidence="13" id="KW-0325">Glycoprotein</keyword>
<keyword evidence="3" id="KW-0597">Phosphoprotein</keyword>
<keyword evidence="11 14" id="KW-1015">Disulfide bond</keyword>
<evidence type="ECO:0000256" key="11">
    <source>
        <dbReference type="ARBA" id="ARBA00023157"/>
    </source>
</evidence>
<evidence type="ECO:0000313" key="19">
    <source>
        <dbReference type="Ensembl" id="ENSELUP00000087779.1"/>
    </source>
</evidence>
<organism evidence="19 20">
    <name type="scientific">Esox lucius</name>
    <name type="common">Northern pike</name>
    <dbReference type="NCBI Taxonomy" id="8010"/>
    <lineage>
        <taxon>Eukaryota</taxon>
        <taxon>Metazoa</taxon>
        <taxon>Chordata</taxon>
        <taxon>Craniata</taxon>
        <taxon>Vertebrata</taxon>
        <taxon>Euteleostomi</taxon>
        <taxon>Actinopterygii</taxon>
        <taxon>Neopterygii</taxon>
        <taxon>Teleostei</taxon>
        <taxon>Protacanthopterygii</taxon>
        <taxon>Esociformes</taxon>
        <taxon>Esocidae</taxon>
        <taxon>Esox</taxon>
    </lineage>
</organism>
<dbReference type="SMART" id="SM00181">
    <property type="entry name" value="EGF"/>
    <property type="match status" value="5"/>
</dbReference>
<comment type="subcellular location">
    <subcellularLocation>
        <location evidence="1">Membrane</location>
        <topology evidence="1">Single-pass type I membrane protein</topology>
    </subcellularLocation>
</comment>
<keyword evidence="2 14" id="KW-0245">EGF-like domain</keyword>
<evidence type="ECO:0000313" key="20">
    <source>
        <dbReference type="Proteomes" id="UP000265140"/>
    </source>
</evidence>
<feature type="transmembrane region" description="Helical" evidence="15">
    <location>
        <begin position="501"/>
        <end position="526"/>
    </location>
</feature>
<dbReference type="FunFam" id="2.10.25.10:FF:000009">
    <property type="entry name" value="Low-density lipoprotein receptor isoform 1"/>
    <property type="match status" value="1"/>
</dbReference>
<feature type="chain" id="PRO_5044338642" description="Complement component C1q receptor-like" evidence="16">
    <location>
        <begin position="31"/>
        <end position="567"/>
    </location>
</feature>
<evidence type="ECO:0000256" key="15">
    <source>
        <dbReference type="SAM" id="Phobius"/>
    </source>
</evidence>
<evidence type="ECO:0000256" key="6">
    <source>
        <dbReference type="ARBA" id="ARBA00022729"/>
    </source>
</evidence>
<evidence type="ECO:0000256" key="7">
    <source>
        <dbReference type="ARBA" id="ARBA00022734"/>
    </source>
</evidence>
<evidence type="ECO:0000256" key="10">
    <source>
        <dbReference type="ARBA" id="ARBA00023136"/>
    </source>
</evidence>
<feature type="domain" description="C-type lectin" evidence="18">
    <location>
        <begin position="40"/>
        <end position="175"/>
    </location>
</feature>
<dbReference type="PANTHER" id="PTHR14789:SF8">
    <property type="entry name" value="C-TYPE LECTIN DOMAIN FAMILY 14 MEMBER A PRECURSOR-RELATED"/>
    <property type="match status" value="1"/>
</dbReference>
<dbReference type="PROSITE" id="PS50026">
    <property type="entry name" value="EGF_3"/>
    <property type="match status" value="3"/>
</dbReference>
<evidence type="ECO:0000256" key="2">
    <source>
        <dbReference type="ARBA" id="ARBA00022536"/>
    </source>
</evidence>
<dbReference type="Pfam" id="PF14670">
    <property type="entry name" value="FXa_inhibition"/>
    <property type="match status" value="1"/>
</dbReference>
<dbReference type="Proteomes" id="UP000265140">
    <property type="component" value="Chromosome 15"/>
</dbReference>
<feature type="domain" description="EGF-like" evidence="17">
    <location>
        <begin position="370"/>
        <end position="410"/>
    </location>
</feature>
<evidence type="ECO:0000256" key="8">
    <source>
        <dbReference type="ARBA" id="ARBA00022737"/>
    </source>
</evidence>
<dbReference type="InterPro" id="IPR000742">
    <property type="entry name" value="EGF"/>
</dbReference>
<dbReference type="InterPro" id="IPR051505">
    <property type="entry name" value="C-type_lectin_domain"/>
</dbReference>
<accession>A0AAY5KFC2</accession>
<keyword evidence="8" id="KW-0677">Repeat</keyword>
<dbReference type="InterPro" id="IPR000152">
    <property type="entry name" value="EGF-type_Asp/Asn_hydroxyl_site"/>
</dbReference>
<name>A0AAY5KFC2_ESOLU</name>
<dbReference type="GeneTree" id="ENSGT00940000167312"/>
<proteinExistence type="predicted"/>
<evidence type="ECO:0000256" key="16">
    <source>
        <dbReference type="SAM" id="SignalP"/>
    </source>
</evidence>